<dbReference type="GO" id="GO:0015627">
    <property type="term" value="C:type II protein secretion system complex"/>
    <property type="evidence" value="ECO:0007669"/>
    <property type="project" value="TreeGrafter"/>
</dbReference>
<dbReference type="Gene3D" id="1.10.150.320">
    <property type="entry name" value="Photosystem II 12 kDa extrinsic protein"/>
    <property type="match status" value="1"/>
</dbReference>
<dbReference type="InterPro" id="IPR051675">
    <property type="entry name" value="Endo/Exo/Phosphatase_dom_1"/>
</dbReference>
<sequence>MKNRLIARFNFSKKEFNGLVLLLGLLLALMFFPYAFKWCFPVKDNPREDELALLELRARLEKQSFSRQTKEKLFFKKPKPGALFSFDPNAIGLEQWQQLGFSEKQALSILNYRSKGGRFKRAEDLQKIYVVSAGQYQRLYPYIKISSAPADSSPGQTKRGYTAPVKVWIELNAADSMELDRVRGIGPAFARRIVKYRDRLGGFYKKEQLLEVFGLDSAKFMEIRDQVWADSTAVKKLNINTAVMEDFKYHPYLRYKQANAIIEYRKQHGNYVNIADLKKVAILTPPLVEILSHYISF</sequence>
<keyword evidence="2" id="KW-1185">Reference proteome</keyword>
<protein>
    <submittedName>
        <fullName evidence="1">Competence ComEA-like helix-hairpin-helix protein</fullName>
    </submittedName>
</protein>
<organism evidence="1 2">
    <name type="scientific">Pedobacter nutrimenti</name>
    <dbReference type="NCBI Taxonomy" id="1241337"/>
    <lineage>
        <taxon>Bacteria</taxon>
        <taxon>Pseudomonadati</taxon>
        <taxon>Bacteroidota</taxon>
        <taxon>Sphingobacteriia</taxon>
        <taxon>Sphingobacteriales</taxon>
        <taxon>Sphingobacteriaceae</taxon>
        <taxon>Pedobacter</taxon>
    </lineage>
</organism>
<dbReference type="EMBL" id="QKLU01000006">
    <property type="protein sequence ID" value="PYF72479.1"/>
    <property type="molecule type" value="Genomic_DNA"/>
</dbReference>
<dbReference type="Proteomes" id="UP000248198">
    <property type="component" value="Unassembled WGS sequence"/>
</dbReference>
<proteinExistence type="predicted"/>
<dbReference type="RefSeq" id="WP_110833348.1">
    <property type="nucleotide sequence ID" value="NZ_QKLU01000006.1"/>
</dbReference>
<reference evidence="1 2" key="1">
    <citation type="submission" date="2018-06" db="EMBL/GenBank/DDBJ databases">
        <title>Genomic Encyclopedia of Archaeal and Bacterial Type Strains, Phase II (KMG-II): from individual species to whole genera.</title>
        <authorList>
            <person name="Goeker M."/>
        </authorList>
    </citation>
    <scope>NUCLEOTIDE SEQUENCE [LARGE SCALE GENOMIC DNA]</scope>
    <source>
        <strain evidence="1 2">DSM 27372</strain>
    </source>
</reference>
<dbReference type="OrthoDB" id="981124at2"/>
<dbReference type="AlphaFoldDB" id="A0A318UCT8"/>
<dbReference type="Pfam" id="PF12836">
    <property type="entry name" value="HHH_3"/>
    <property type="match status" value="2"/>
</dbReference>
<dbReference type="PANTHER" id="PTHR21180">
    <property type="entry name" value="ENDONUCLEASE/EXONUCLEASE/PHOSPHATASE FAMILY DOMAIN-CONTAINING PROTEIN 1"/>
    <property type="match status" value="1"/>
</dbReference>
<evidence type="ECO:0000313" key="1">
    <source>
        <dbReference type="EMBL" id="PYF72479.1"/>
    </source>
</evidence>
<dbReference type="InterPro" id="IPR010994">
    <property type="entry name" value="RuvA_2-like"/>
</dbReference>
<dbReference type="SUPFAM" id="SSF47781">
    <property type="entry name" value="RuvA domain 2-like"/>
    <property type="match status" value="3"/>
</dbReference>
<dbReference type="PANTHER" id="PTHR21180:SF32">
    <property type="entry name" value="ENDONUCLEASE_EXONUCLEASE_PHOSPHATASE FAMILY DOMAIN-CONTAINING PROTEIN 1"/>
    <property type="match status" value="1"/>
</dbReference>
<evidence type="ECO:0000313" key="2">
    <source>
        <dbReference type="Proteomes" id="UP000248198"/>
    </source>
</evidence>
<accession>A0A318UCT8</accession>
<name>A0A318UCT8_9SPHI</name>
<dbReference type="Gene3D" id="1.10.150.280">
    <property type="entry name" value="AF1531-like domain"/>
    <property type="match status" value="2"/>
</dbReference>
<dbReference type="GO" id="GO:0015628">
    <property type="term" value="P:protein secretion by the type II secretion system"/>
    <property type="evidence" value="ECO:0007669"/>
    <property type="project" value="TreeGrafter"/>
</dbReference>
<comment type="caution">
    <text evidence="1">The sequence shown here is derived from an EMBL/GenBank/DDBJ whole genome shotgun (WGS) entry which is preliminary data.</text>
</comment>
<gene>
    <name evidence="1" type="ORF">B0O44_106129</name>
</gene>